<name>W2RPU2_CYPE1</name>
<dbReference type="PROSITE" id="PS50011">
    <property type="entry name" value="PROTEIN_KINASE_DOM"/>
    <property type="match status" value="1"/>
</dbReference>
<dbReference type="InterPro" id="IPR000719">
    <property type="entry name" value="Prot_kinase_dom"/>
</dbReference>
<dbReference type="VEuPathDB" id="FungiDB:HMPREF1541_06572"/>
<feature type="region of interest" description="Disordered" evidence="1">
    <location>
        <begin position="413"/>
        <end position="435"/>
    </location>
</feature>
<dbReference type="GO" id="GO:0005524">
    <property type="term" value="F:ATP binding"/>
    <property type="evidence" value="ECO:0007669"/>
    <property type="project" value="InterPro"/>
</dbReference>
<evidence type="ECO:0000256" key="1">
    <source>
        <dbReference type="SAM" id="MobiDB-lite"/>
    </source>
</evidence>
<dbReference type="Proteomes" id="UP000030752">
    <property type="component" value="Unassembled WGS sequence"/>
</dbReference>
<dbReference type="RefSeq" id="XP_008719125.1">
    <property type="nucleotide sequence ID" value="XM_008720903.1"/>
</dbReference>
<evidence type="ECO:0000259" key="2">
    <source>
        <dbReference type="PROSITE" id="PS50011"/>
    </source>
</evidence>
<evidence type="ECO:0000313" key="4">
    <source>
        <dbReference type="Proteomes" id="UP000030752"/>
    </source>
</evidence>
<feature type="domain" description="Protein kinase" evidence="2">
    <location>
        <begin position="134"/>
        <end position="454"/>
    </location>
</feature>
<accession>W2RPU2</accession>
<dbReference type="SUPFAM" id="SSF56112">
    <property type="entry name" value="Protein kinase-like (PK-like)"/>
    <property type="match status" value="1"/>
</dbReference>
<dbReference type="PANTHER" id="PTHR37542">
    <property type="entry name" value="HELO DOMAIN-CONTAINING PROTEIN-RELATED"/>
    <property type="match status" value="1"/>
</dbReference>
<dbReference type="PANTHER" id="PTHR37542:SF3">
    <property type="entry name" value="PRION-INHIBITION AND PROPAGATION HELO DOMAIN-CONTAINING PROTEIN"/>
    <property type="match status" value="1"/>
</dbReference>
<organism evidence="3 4">
    <name type="scientific">Cyphellophora europaea (strain CBS 101466)</name>
    <name type="common">Phialophora europaea</name>
    <dbReference type="NCBI Taxonomy" id="1220924"/>
    <lineage>
        <taxon>Eukaryota</taxon>
        <taxon>Fungi</taxon>
        <taxon>Dikarya</taxon>
        <taxon>Ascomycota</taxon>
        <taxon>Pezizomycotina</taxon>
        <taxon>Eurotiomycetes</taxon>
        <taxon>Chaetothyriomycetidae</taxon>
        <taxon>Chaetothyriales</taxon>
        <taxon>Cyphellophoraceae</taxon>
        <taxon>Cyphellophora</taxon>
    </lineage>
</organism>
<reference evidence="3 4" key="1">
    <citation type="submission" date="2013-03" db="EMBL/GenBank/DDBJ databases">
        <title>The Genome Sequence of Phialophora europaea CBS 101466.</title>
        <authorList>
            <consortium name="The Broad Institute Genomics Platform"/>
            <person name="Cuomo C."/>
            <person name="de Hoog S."/>
            <person name="Gorbushina A."/>
            <person name="Walker B."/>
            <person name="Young S.K."/>
            <person name="Zeng Q."/>
            <person name="Gargeya S."/>
            <person name="Fitzgerald M."/>
            <person name="Haas B."/>
            <person name="Abouelleil A."/>
            <person name="Allen A.W."/>
            <person name="Alvarado L."/>
            <person name="Arachchi H.M."/>
            <person name="Berlin A.M."/>
            <person name="Chapman S.B."/>
            <person name="Gainer-Dewar J."/>
            <person name="Goldberg J."/>
            <person name="Griggs A."/>
            <person name="Gujja S."/>
            <person name="Hansen M."/>
            <person name="Howarth C."/>
            <person name="Imamovic A."/>
            <person name="Ireland A."/>
            <person name="Larimer J."/>
            <person name="McCowan C."/>
            <person name="Murphy C."/>
            <person name="Pearson M."/>
            <person name="Poon T.W."/>
            <person name="Priest M."/>
            <person name="Roberts A."/>
            <person name="Saif S."/>
            <person name="Shea T."/>
            <person name="Sisk P."/>
            <person name="Sykes S."/>
            <person name="Wortman J."/>
            <person name="Nusbaum C."/>
            <person name="Birren B."/>
        </authorList>
    </citation>
    <scope>NUCLEOTIDE SEQUENCE [LARGE SCALE GENOMIC DNA]</scope>
    <source>
        <strain evidence="3 4">CBS 101466</strain>
    </source>
</reference>
<evidence type="ECO:0000313" key="3">
    <source>
        <dbReference type="EMBL" id="ETN38536.1"/>
    </source>
</evidence>
<dbReference type="InParanoid" id="W2RPU2"/>
<dbReference type="HOGENOM" id="CLU_017444_1_0_1"/>
<dbReference type="AlphaFoldDB" id="W2RPU2"/>
<dbReference type="STRING" id="1220924.W2RPU2"/>
<dbReference type="eggNOG" id="ENOG502RXKN">
    <property type="taxonomic scope" value="Eukaryota"/>
</dbReference>
<protein>
    <recommendedName>
        <fullName evidence="2">Protein kinase domain-containing protein</fullName>
    </recommendedName>
</protein>
<dbReference type="Gene3D" id="1.10.510.10">
    <property type="entry name" value="Transferase(Phosphotransferase) domain 1"/>
    <property type="match status" value="1"/>
</dbReference>
<dbReference type="GO" id="GO:0004672">
    <property type="term" value="F:protein kinase activity"/>
    <property type="evidence" value="ECO:0007669"/>
    <property type="project" value="InterPro"/>
</dbReference>
<dbReference type="InterPro" id="IPR056002">
    <property type="entry name" value="DUF7580"/>
</dbReference>
<dbReference type="EMBL" id="KB822722">
    <property type="protein sequence ID" value="ETN38536.1"/>
    <property type="molecule type" value="Genomic_DNA"/>
</dbReference>
<dbReference type="Pfam" id="PF24476">
    <property type="entry name" value="DUF7580"/>
    <property type="match status" value="1"/>
</dbReference>
<dbReference type="InterPro" id="IPR011009">
    <property type="entry name" value="Kinase-like_dom_sf"/>
</dbReference>
<proteinExistence type="predicted"/>
<dbReference type="OrthoDB" id="1911848at2759"/>
<feature type="compositionally biased region" description="Gly residues" evidence="1">
    <location>
        <begin position="426"/>
        <end position="435"/>
    </location>
</feature>
<keyword evidence="4" id="KW-1185">Reference proteome</keyword>
<dbReference type="GeneID" id="19973911"/>
<gene>
    <name evidence="3" type="ORF">HMPREF1541_06572</name>
</gene>
<sequence length="454" mass="49792">MVKGDAFEGLIARIVSLNDNMEGLLDRSAMSDLRSRQEKSNLLLLQLTQQVGDLTDLAKALSLTPEKIDRGPSLSRTSTLMNDRAEHTSLADLAVFKLHVLELNAASTKPASAAAAMLKGLEHLHADQGMEDPRHRVNGLVDGKQAWVEWRTLLEGDSASVSSAVIESRLSDLATLLNNDDVPSTFRTPHCLGYCKEEDEEDTRYGLVYQFPSVHSGSATDIASLQRLFTERRMPSLSIRLSIATALIESLMYLHAVDWLHKGFNSNNILFFHPKDKQLSNHSLENPTISGFDFARPEDTDDTTVKSTSTLTDDLYRHPNLLTMSSSRSSKTHDIYSLGVVLIEIALWAPIEKVLEQCFGKKVTRSKTPWIREGLLTYPYNGFENVTEAVAALAGDSYAAATRRCIEGGPALGLDRPSRGVPEKGGASGGGGGSGKLQEVFYEEVYRKIGAVEV</sequence>